<dbReference type="Proteomes" id="UP000272560">
    <property type="component" value="Unassembled WGS sequence"/>
</dbReference>
<dbReference type="InterPro" id="IPR031165">
    <property type="entry name" value="GNAT_YJDJ"/>
</dbReference>
<sequence length="224" mass="24860">MVRTSTGVIMMNLLHPTQTAPLPALVPDVSDALPQDALPQDALSLAAGNAAPAREPDSAVLDEALSADDLEALSTRQLRIMANQAYRLMDTNYPPYGAADRYEMLVEELEHRAHQATERGTATQTRNRTREAFRNNALYCRFELFIDGSLAAFLKYTIEGGQVVLLDGAEQPGFRDQGVDAILMRHAVLNIHKRRLNLVPQCPMAFSFLADNPEYRTLIAQPRQ</sequence>
<dbReference type="InterPro" id="IPR016181">
    <property type="entry name" value="Acyl_CoA_acyltransferase"/>
</dbReference>
<evidence type="ECO:0000313" key="2">
    <source>
        <dbReference type="EMBL" id="RJT79087.1"/>
    </source>
</evidence>
<protein>
    <submittedName>
        <fullName evidence="2">N-acetyltransferase</fullName>
    </submittedName>
</protein>
<keyword evidence="3" id="KW-1185">Reference proteome</keyword>
<dbReference type="Gene3D" id="3.40.630.30">
    <property type="match status" value="1"/>
</dbReference>
<dbReference type="OrthoDB" id="4948820at2"/>
<dbReference type="AlphaFoldDB" id="A0A3A5MCZ4"/>
<dbReference type="PROSITE" id="PS51729">
    <property type="entry name" value="GNAT_YJDJ"/>
    <property type="match status" value="1"/>
</dbReference>
<dbReference type="Pfam" id="PF14542">
    <property type="entry name" value="Acetyltransf_CG"/>
    <property type="match status" value="1"/>
</dbReference>
<comment type="caution">
    <text evidence="2">The sequence shown here is derived from an EMBL/GenBank/DDBJ whole genome shotgun (WGS) entry which is preliminary data.</text>
</comment>
<feature type="domain" description="N-acetyltransferase" evidence="1">
    <location>
        <begin position="134"/>
        <end position="220"/>
    </location>
</feature>
<keyword evidence="2" id="KW-0808">Transferase</keyword>
<dbReference type="GO" id="GO:0016740">
    <property type="term" value="F:transferase activity"/>
    <property type="evidence" value="ECO:0007669"/>
    <property type="project" value="UniProtKB-KW"/>
</dbReference>
<proteinExistence type="predicted"/>
<accession>A0A3A5MCZ4</accession>
<name>A0A3A5MCZ4_9MICC</name>
<organism evidence="2 3">
    <name type="scientific">Arthrobacter cheniae</name>
    <dbReference type="NCBI Taxonomy" id="1258888"/>
    <lineage>
        <taxon>Bacteria</taxon>
        <taxon>Bacillati</taxon>
        <taxon>Actinomycetota</taxon>
        <taxon>Actinomycetes</taxon>
        <taxon>Micrococcales</taxon>
        <taxon>Micrococcaceae</taxon>
        <taxon>Arthrobacter</taxon>
    </lineage>
</organism>
<evidence type="ECO:0000259" key="1">
    <source>
        <dbReference type="PROSITE" id="PS51729"/>
    </source>
</evidence>
<gene>
    <name evidence="2" type="ORF">D6T63_10675</name>
</gene>
<dbReference type="EMBL" id="QZVT01000005">
    <property type="protein sequence ID" value="RJT79087.1"/>
    <property type="molecule type" value="Genomic_DNA"/>
</dbReference>
<evidence type="ECO:0000313" key="3">
    <source>
        <dbReference type="Proteomes" id="UP000272560"/>
    </source>
</evidence>
<dbReference type="SUPFAM" id="SSF55729">
    <property type="entry name" value="Acyl-CoA N-acyltransferases (Nat)"/>
    <property type="match status" value="1"/>
</dbReference>
<reference evidence="2 3" key="1">
    <citation type="submission" date="2018-09" db="EMBL/GenBank/DDBJ databases">
        <title>Novel species of Arthrobacter.</title>
        <authorList>
            <person name="Liu Q."/>
            <person name="Xin Y.-H."/>
        </authorList>
    </citation>
    <scope>NUCLEOTIDE SEQUENCE [LARGE SCALE GENOMIC DNA]</scope>
    <source>
        <strain evidence="2 3">Hz2</strain>
    </source>
</reference>